<feature type="compositionally biased region" description="Basic and acidic residues" evidence="1">
    <location>
        <begin position="174"/>
        <end position="198"/>
    </location>
</feature>
<feature type="region of interest" description="Disordered" evidence="1">
    <location>
        <begin position="462"/>
        <end position="530"/>
    </location>
</feature>
<feature type="compositionally biased region" description="Acidic residues" evidence="1">
    <location>
        <begin position="118"/>
        <end position="130"/>
    </location>
</feature>
<reference evidence="2" key="1">
    <citation type="submission" date="2020-05" db="UniProtKB">
        <authorList>
            <consortium name="EnsemblMetazoa"/>
        </authorList>
    </citation>
    <scope>IDENTIFICATION</scope>
    <source>
        <strain evidence="2">BB02</strain>
    </source>
</reference>
<feature type="region of interest" description="Disordered" evidence="1">
    <location>
        <begin position="115"/>
        <end position="256"/>
    </location>
</feature>
<dbReference type="KEGG" id="bgt:106078623"/>
<evidence type="ECO:0000313" key="3">
    <source>
        <dbReference type="Proteomes" id="UP000076420"/>
    </source>
</evidence>
<protein>
    <recommendedName>
        <fullName evidence="4">THUMP domain-containing protein</fullName>
    </recommendedName>
</protein>
<feature type="compositionally biased region" description="Basic and acidic residues" evidence="1">
    <location>
        <begin position="502"/>
        <end position="524"/>
    </location>
</feature>
<accession>A0A2C9K269</accession>
<evidence type="ECO:0008006" key="4">
    <source>
        <dbReference type="Google" id="ProtNLM"/>
    </source>
</evidence>
<dbReference type="AlphaFoldDB" id="A0A2C9K269"/>
<organism evidence="2 3">
    <name type="scientific">Biomphalaria glabrata</name>
    <name type="common">Bloodfluke planorb</name>
    <name type="synonym">Freshwater snail</name>
    <dbReference type="NCBI Taxonomy" id="6526"/>
    <lineage>
        <taxon>Eukaryota</taxon>
        <taxon>Metazoa</taxon>
        <taxon>Spiralia</taxon>
        <taxon>Lophotrochozoa</taxon>
        <taxon>Mollusca</taxon>
        <taxon>Gastropoda</taxon>
        <taxon>Heterobranchia</taxon>
        <taxon>Euthyneura</taxon>
        <taxon>Panpulmonata</taxon>
        <taxon>Hygrophila</taxon>
        <taxon>Lymnaeoidea</taxon>
        <taxon>Planorbidae</taxon>
        <taxon>Biomphalaria</taxon>
    </lineage>
</organism>
<evidence type="ECO:0000256" key="1">
    <source>
        <dbReference type="SAM" id="MobiDB-lite"/>
    </source>
</evidence>
<gene>
    <name evidence="2" type="primary">106078623</name>
</gene>
<feature type="compositionally biased region" description="Basic and acidic residues" evidence="1">
    <location>
        <begin position="218"/>
        <end position="250"/>
    </location>
</feature>
<name>A0A2C9K269_BIOGL</name>
<dbReference type="VEuPathDB" id="VectorBase:BGLAX_044529"/>
<feature type="compositionally biased region" description="Basic and acidic residues" evidence="1">
    <location>
        <begin position="131"/>
        <end position="168"/>
    </location>
</feature>
<dbReference type="Proteomes" id="UP000076420">
    <property type="component" value="Unassembled WGS sequence"/>
</dbReference>
<proteinExistence type="predicted"/>
<sequence length="530" mass="61089">MILNPLKSLLKFNSIVSICVSEKAMFGHQSFGQQSPHGGWDLYGGPQEYIEPGYRGFLITTLPGKEEFAVDDTITLLRQASIKIYGAVQIQSKKLALNPRYLAIDFMDPANIKLWPTPEEERDREEEEEEAREKEREEREKEKEKEKEKKDKEKGNKEDKEKNDKEEKEALEETSDKTSEIKENENKTEEEETKKEESQLESAADNNAIDNKEEEEKESEKQSDRKESDQDRSKDHKSDQAKKEASKDKSASSVPKKKQFPIMRSIYKFKAYRTETRNVMFIKSDVPDPLALAEAAMELLLERRRVYEDGACQLLPVIGVCNFDLEQLEVMSKRVLSSMFTASVEPKNFSVMVLENLGGPSTENVLEVVRNTIWALNPSAWQTSPLTEPDIFIQIDLVGSKLIMCCVTKYMHYRYYSPNLLVKQGRGEPEDDDGTWLTAAERKQQEEQRLARERQIEFERQRQEDLKKERERRRAFLEERRKAKMKATVEGKSRKNSGSTSDKQEGSKKKAADAVSEDGKEDLPPSKNQS</sequence>
<dbReference type="EnsemblMetazoa" id="BGLB011954-RB">
    <property type="protein sequence ID" value="BGLB011954-PB"/>
    <property type="gene ID" value="BGLB011954"/>
</dbReference>
<dbReference type="OrthoDB" id="367221at2759"/>
<dbReference type="VEuPathDB" id="VectorBase:BGLB011954"/>
<feature type="compositionally biased region" description="Basic and acidic residues" evidence="1">
    <location>
        <begin position="462"/>
        <end position="493"/>
    </location>
</feature>
<evidence type="ECO:0000313" key="2">
    <source>
        <dbReference type="EnsemblMetazoa" id="BGLB011954-PB"/>
    </source>
</evidence>
<dbReference type="STRING" id="6526.A0A2C9K269"/>